<comment type="caution">
    <text evidence="18">The sequence shown here is derived from an EMBL/GenBank/DDBJ whole genome shotgun (WGS) entry which is preliminary data.</text>
</comment>
<dbReference type="Pfam" id="PF02518">
    <property type="entry name" value="HATPase_c"/>
    <property type="match status" value="1"/>
</dbReference>
<evidence type="ECO:0000256" key="8">
    <source>
        <dbReference type="ARBA" id="ARBA00022741"/>
    </source>
</evidence>
<dbReference type="InterPro" id="IPR003661">
    <property type="entry name" value="HisK_dim/P_dom"/>
</dbReference>
<dbReference type="GO" id="GO:0005886">
    <property type="term" value="C:plasma membrane"/>
    <property type="evidence" value="ECO:0007669"/>
    <property type="project" value="UniProtKB-SubCell"/>
</dbReference>
<feature type="transmembrane region" description="Helical" evidence="14">
    <location>
        <begin position="164"/>
        <end position="186"/>
    </location>
</feature>
<dbReference type="GO" id="GO:0030295">
    <property type="term" value="F:protein kinase activator activity"/>
    <property type="evidence" value="ECO:0007669"/>
    <property type="project" value="TreeGrafter"/>
</dbReference>
<name>A0A419SIK6_9BACL</name>
<dbReference type="SUPFAM" id="SSF158472">
    <property type="entry name" value="HAMP domain-like"/>
    <property type="match status" value="1"/>
</dbReference>
<dbReference type="InterPro" id="IPR003660">
    <property type="entry name" value="HAMP_dom"/>
</dbReference>
<evidence type="ECO:0000313" key="19">
    <source>
        <dbReference type="Proteomes" id="UP000284219"/>
    </source>
</evidence>
<comment type="catalytic activity">
    <reaction evidence="1">
        <text>ATP + protein L-histidine = ADP + protein N-phospho-L-histidine.</text>
        <dbReference type="EC" id="2.7.13.3"/>
    </reaction>
</comment>
<keyword evidence="8" id="KW-0547">Nucleotide-binding</keyword>
<dbReference type="NCBIfam" id="TIGR00229">
    <property type="entry name" value="sensory_box"/>
    <property type="match status" value="1"/>
</dbReference>
<dbReference type="GO" id="GO:0000155">
    <property type="term" value="F:phosphorelay sensor kinase activity"/>
    <property type="evidence" value="ECO:0007669"/>
    <property type="project" value="InterPro"/>
</dbReference>
<keyword evidence="12" id="KW-0902">Two-component regulatory system</keyword>
<dbReference type="Pfam" id="PF16736">
    <property type="entry name" value="sCache_like"/>
    <property type="match status" value="1"/>
</dbReference>
<dbReference type="AlphaFoldDB" id="A0A419SIK6"/>
<feature type="domain" description="HAMP" evidence="17">
    <location>
        <begin position="188"/>
        <end position="240"/>
    </location>
</feature>
<dbReference type="InterPro" id="IPR004358">
    <property type="entry name" value="Sig_transdc_His_kin-like_C"/>
</dbReference>
<dbReference type="InterPro" id="IPR029151">
    <property type="entry name" value="Sensor-like_sf"/>
</dbReference>
<comment type="subcellular location">
    <subcellularLocation>
        <location evidence="2">Cell membrane</location>
        <topology evidence="2">Multi-pass membrane protein</topology>
    </subcellularLocation>
</comment>
<dbReference type="InterPro" id="IPR000014">
    <property type="entry name" value="PAS"/>
</dbReference>
<organism evidence="18 19">
    <name type="scientific">Ammoniphilus oxalaticus</name>
    <dbReference type="NCBI Taxonomy" id="66863"/>
    <lineage>
        <taxon>Bacteria</taxon>
        <taxon>Bacillati</taxon>
        <taxon>Bacillota</taxon>
        <taxon>Bacilli</taxon>
        <taxon>Bacillales</taxon>
        <taxon>Paenibacillaceae</taxon>
        <taxon>Aneurinibacillus group</taxon>
        <taxon>Ammoniphilus</taxon>
    </lineage>
</organism>
<keyword evidence="6" id="KW-0808">Transferase</keyword>
<dbReference type="InterPro" id="IPR005467">
    <property type="entry name" value="His_kinase_dom"/>
</dbReference>
<dbReference type="GO" id="GO:0005524">
    <property type="term" value="F:ATP binding"/>
    <property type="evidence" value="ECO:0007669"/>
    <property type="project" value="UniProtKB-KW"/>
</dbReference>
<keyword evidence="11 14" id="KW-1133">Transmembrane helix</keyword>
<keyword evidence="13 14" id="KW-0472">Membrane</keyword>
<dbReference type="Pfam" id="PF00672">
    <property type="entry name" value="HAMP"/>
    <property type="match status" value="1"/>
</dbReference>
<sequence length="590" mass="66827">MRSLSFRLNIIIISLMSITLLFVGLYVADLVKKVYTDTLATQLFREATVIGVYLENQPFNRGQIDQQVERFASDEHSRITLIDIEGNVLADTEAEPQEMNNHRDREEIIEALNSGDGQAIRYSNTLDQRMVYVAHVLNNSRGDPIGVVRLSMSIQKIDDFIHNLWFSLTFGIGSALLLTIIVSLFVSRYVTKPLEKITAVARKITEKKFDTRVHIRSKGEIGQLADALNFMASSLESQMIEIKQNEEKLFGVLNNMTSGVILIGESRRVLFVNSAIGQFLGYSEQSLIGKLHTEAGMNLGLSKLIARCFQTGEKIRDEAHIYFPNELIVDASLAPYTTEHGEVKGVVIVLHDITAIRRLEKIRSDFVANVSHELKTPITSIKGFAETLLDGAIDDPDISKQFLEIIYNESDRFHRLINDILDLSQIEQKKLPLRIERVDIFKLIEDIVQSLQEKMNRKELVYERPIDDTPIYMEGDCDRLRQIIINLIDNAISYTAEKGRITVEVEELSDQVVLKVRDNGIGIPHADRDRIFERFYRVDKGRSRNSGGTGLGLAIVKHLVESHHGTIRIESEEGQGSVFILQFPKAQPHN</sequence>
<evidence type="ECO:0000256" key="4">
    <source>
        <dbReference type="ARBA" id="ARBA00022475"/>
    </source>
</evidence>
<accession>A0A419SIK6</accession>
<dbReference type="InterPro" id="IPR003594">
    <property type="entry name" value="HATPase_dom"/>
</dbReference>
<dbReference type="Gene3D" id="3.30.450.20">
    <property type="entry name" value="PAS domain"/>
    <property type="match status" value="2"/>
</dbReference>
<dbReference type="InterPro" id="IPR036097">
    <property type="entry name" value="HisK_dim/P_sf"/>
</dbReference>
<evidence type="ECO:0000256" key="14">
    <source>
        <dbReference type="SAM" id="Phobius"/>
    </source>
</evidence>
<dbReference type="InterPro" id="IPR035965">
    <property type="entry name" value="PAS-like_dom_sf"/>
</dbReference>
<dbReference type="PANTHER" id="PTHR42878">
    <property type="entry name" value="TWO-COMPONENT HISTIDINE KINASE"/>
    <property type="match status" value="1"/>
</dbReference>
<dbReference type="InterPro" id="IPR036890">
    <property type="entry name" value="HATPase_C_sf"/>
</dbReference>
<dbReference type="EMBL" id="MCHY01000008">
    <property type="protein sequence ID" value="RKD23789.1"/>
    <property type="molecule type" value="Genomic_DNA"/>
</dbReference>
<evidence type="ECO:0000259" key="17">
    <source>
        <dbReference type="PROSITE" id="PS50885"/>
    </source>
</evidence>
<evidence type="ECO:0000259" key="16">
    <source>
        <dbReference type="PROSITE" id="PS50112"/>
    </source>
</evidence>
<dbReference type="InterPro" id="IPR031967">
    <property type="entry name" value="PhoR_single_Cache-like_dom"/>
</dbReference>
<keyword evidence="7 14" id="KW-0812">Transmembrane</keyword>
<dbReference type="SMART" id="SM00388">
    <property type="entry name" value="HisKA"/>
    <property type="match status" value="1"/>
</dbReference>
<dbReference type="CDD" id="cd00075">
    <property type="entry name" value="HATPase"/>
    <property type="match status" value="1"/>
</dbReference>
<dbReference type="RefSeq" id="WP_120189017.1">
    <property type="nucleotide sequence ID" value="NZ_MCHY01000008.1"/>
</dbReference>
<dbReference type="SUPFAM" id="SSF47384">
    <property type="entry name" value="Homodimeric domain of signal transducing histidine kinase"/>
    <property type="match status" value="1"/>
</dbReference>
<dbReference type="Pfam" id="PF00512">
    <property type="entry name" value="HisKA"/>
    <property type="match status" value="1"/>
</dbReference>
<evidence type="ECO:0000256" key="12">
    <source>
        <dbReference type="ARBA" id="ARBA00023012"/>
    </source>
</evidence>
<dbReference type="Gene3D" id="1.10.287.130">
    <property type="match status" value="1"/>
</dbReference>
<dbReference type="EC" id="2.7.13.3" evidence="3"/>
<proteinExistence type="predicted"/>
<dbReference type="Proteomes" id="UP000284219">
    <property type="component" value="Unassembled WGS sequence"/>
</dbReference>
<dbReference type="SUPFAM" id="SSF55874">
    <property type="entry name" value="ATPase domain of HSP90 chaperone/DNA topoisomerase II/histidine kinase"/>
    <property type="match status" value="1"/>
</dbReference>
<evidence type="ECO:0000256" key="1">
    <source>
        <dbReference type="ARBA" id="ARBA00000085"/>
    </source>
</evidence>
<dbReference type="FunFam" id="3.30.565.10:FF:000006">
    <property type="entry name" value="Sensor histidine kinase WalK"/>
    <property type="match status" value="1"/>
</dbReference>
<dbReference type="PRINTS" id="PR00344">
    <property type="entry name" value="BCTRLSENSOR"/>
</dbReference>
<keyword evidence="9" id="KW-0418">Kinase</keyword>
<evidence type="ECO:0000256" key="2">
    <source>
        <dbReference type="ARBA" id="ARBA00004651"/>
    </source>
</evidence>
<keyword evidence="5" id="KW-0597">Phosphoprotein</keyword>
<dbReference type="GO" id="GO:0007234">
    <property type="term" value="P:osmosensory signaling via phosphorelay pathway"/>
    <property type="evidence" value="ECO:0007669"/>
    <property type="project" value="TreeGrafter"/>
</dbReference>
<evidence type="ECO:0000256" key="5">
    <source>
        <dbReference type="ARBA" id="ARBA00022553"/>
    </source>
</evidence>
<evidence type="ECO:0000256" key="7">
    <source>
        <dbReference type="ARBA" id="ARBA00022692"/>
    </source>
</evidence>
<dbReference type="PROSITE" id="PS50109">
    <property type="entry name" value="HIS_KIN"/>
    <property type="match status" value="1"/>
</dbReference>
<dbReference type="PROSITE" id="PS50112">
    <property type="entry name" value="PAS"/>
    <property type="match status" value="1"/>
</dbReference>
<dbReference type="InterPro" id="IPR050351">
    <property type="entry name" value="BphY/WalK/GraS-like"/>
</dbReference>
<keyword evidence="4" id="KW-1003">Cell membrane</keyword>
<dbReference type="Pfam" id="PF13426">
    <property type="entry name" value="PAS_9"/>
    <property type="match status" value="1"/>
</dbReference>
<dbReference type="SUPFAM" id="SSF103190">
    <property type="entry name" value="Sensory domain-like"/>
    <property type="match status" value="1"/>
</dbReference>
<dbReference type="CDD" id="cd00130">
    <property type="entry name" value="PAS"/>
    <property type="match status" value="1"/>
</dbReference>
<protein>
    <recommendedName>
        <fullName evidence="3">histidine kinase</fullName>
        <ecNumber evidence="3">2.7.13.3</ecNumber>
    </recommendedName>
</protein>
<dbReference type="Gene3D" id="6.10.340.10">
    <property type="match status" value="1"/>
</dbReference>
<evidence type="ECO:0000256" key="3">
    <source>
        <dbReference type="ARBA" id="ARBA00012438"/>
    </source>
</evidence>
<dbReference type="OrthoDB" id="9813151at2"/>
<evidence type="ECO:0000256" key="10">
    <source>
        <dbReference type="ARBA" id="ARBA00022840"/>
    </source>
</evidence>
<dbReference type="NCBIfam" id="NF046044">
    <property type="entry name" value="PnpS"/>
    <property type="match status" value="1"/>
</dbReference>
<dbReference type="Gene3D" id="3.30.565.10">
    <property type="entry name" value="Histidine kinase-like ATPase, C-terminal domain"/>
    <property type="match status" value="1"/>
</dbReference>
<dbReference type="SMART" id="SM00387">
    <property type="entry name" value="HATPase_c"/>
    <property type="match status" value="1"/>
</dbReference>
<gene>
    <name evidence="18" type="ORF">BEP19_05000</name>
</gene>
<dbReference type="SMART" id="SM00304">
    <property type="entry name" value="HAMP"/>
    <property type="match status" value="1"/>
</dbReference>
<dbReference type="FunFam" id="1.10.287.130:FF:000001">
    <property type="entry name" value="Two-component sensor histidine kinase"/>
    <property type="match status" value="1"/>
</dbReference>
<dbReference type="CDD" id="cd06225">
    <property type="entry name" value="HAMP"/>
    <property type="match status" value="1"/>
</dbReference>
<evidence type="ECO:0000256" key="6">
    <source>
        <dbReference type="ARBA" id="ARBA00022679"/>
    </source>
</evidence>
<feature type="domain" description="Histidine kinase" evidence="15">
    <location>
        <begin position="369"/>
        <end position="587"/>
    </location>
</feature>
<keyword evidence="10" id="KW-0067">ATP-binding</keyword>
<keyword evidence="19" id="KW-1185">Reference proteome</keyword>
<evidence type="ECO:0000256" key="13">
    <source>
        <dbReference type="ARBA" id="ARBA00023136"/>
    </source>
</evidence>
<evidence type="ECO:0000256" key="9">
    <source>
        <dbReference type="ARBA" id="ARBA00022777"/>
    </source>
</evidence>
<dbReference type="GO" id="GO:0000156">
    <property type="term" value="F:phosphorelay response regulator activity"/>
    <property type="evidence" value="ECO:0007669"/>
    <property type="project" value="TreeGrafter"/>
</dbReference>
<dbReference type="CDD" id="cd00082">
    <property type="entry name" value="HisKA"/>
    <property type="match status" value="1"/>
</dbReference>
<dbReference type="SUPFAM" id="SSF55785">
    <property type="entry name" value="PYP-like sensor domain (PAS domain)"/>
    <property type="match status" value="1"/>
</dbReference>
<feature type="domain" description="PAS" evidence="16">
    <location>
        <begin position="245"/>
        <end position="290"/>
    </location>
</feature>
<dbReference type="PROSITE" id="PS50885">
    <property type="entry name" value="HAMP"/>
    <property type="match status" value="1"/>
</dbReference>
<dbReference type="SMART" id="SM00091">
    <property type="entry name" value="PAS"/>
    <property type="match status" value="1"/>
</dbReference>
<reference evidence="18 19" key="1">
    <citation type="submission" date="2016-08" db="EMBL/GenBank/DDBJ databases">
        <title>Novel Firmicute Genomes.</title>
        <authorList>
            <person name="Poppleton D.I."/>
            <person name="Gribaldo S."/>
        </authorList>
    </citation>
    <scope>NUCLEOTIDE SEQUENCE [LARGE SCALE GENOMIC DNA]</scope>
    <source>
        <strain evidence="18 19">RAOx-1</strain>
    </source>
</reference>
<feature type="transmembrane region" description="Helical" evidence="14">
    <location>
        <begin position="6"/>
        <end position="28"/>
    </location>
</feature>
<evidence type="ECO:0000259" key="15">
    <source>
        <dbReference type="PROSITE" id="PS50109"/>
    </source>
</evidence>
<evidence type="ECO:0000256" key="11">
    <source>
        <dbReference type="ARBA" id="ARBA00022989"/>
    </source>
</evidence>
<dbReference type="PANTHER" id="PTHR42878:SF7">
    <property type="entry name" value="SENSOR HISTIDINE KINASE GLRK"/>
    <property type="match status" value="1"/>
</dbReference>
<evidence type="ECO:0000313" key="18">
    <source>
        <dbReference type="EMBL" id="RKD23789.1"/>
    </source>
</evidence>